<dbReference type="PANTHER" id="PTHR43536">
    <property type="entry name" value="MANNOSYLGLYCOPROTEIN ENDO-BETA-MANNOSIDASE"/>
    <property type="match status" value="1"/>
</dbReference>
<feature type="transmembrane region" description="Helical" evidence="1">
    <location>
        <begin position="63"/>
        <end position="81"/>
    </location>
</feature>
<dbReference type="AlphaFoldDB" id="A0ABD3Q9V0"/>
<organism evidence="2 3">
    <name type="scientific">Cyclotella cryptica</name>
    <dbReference type="NCBI Taxonomy" id="29204"/>
    <lineage>
        <taxon>Eukaryota</taxon>
        <taxon>Sar</taxon>
        <taxon>Stramenopiles</taxon>
        <taxon>Ochrophyta</taxon>
        <taxon>Bacillariophyta</taxon>
        <taxon>Coscinodiscophyceae</taxon>
        <taxon>Thalassiosirophycidae</taxon>
        <taxon>Stephanodiscales</taxon>
        <taxon>Stephanodiscaceae</taxon>
        <taxon>Cyclotella</taxon>
    </lineage>
</organism>
<sequence length="750" mass="82130">MASYTKPPQEQLWTKDTAQGSDSLILSSNPLAIANDKSFPSNHVTSRTPLEIRSISRKRPRHYIKTILCFLVVAVVAAPWIKMTLRVTSKRADDEPNPPALPSTMVLLRPPSNEREIQSVQAVLAEYSDPILYWNEFSNSSFKAAHGFDGDESANENHPLYTYTSSNHFSSKRTALLFTPGIYPIDIEIGYYTSLYGLGPHPNAVLFTGDKGPHVPALDKFTDRPPFGSGLNTFWRSMENIATRPSGKGGMTWAVSQAAPLRRMHIHGDLNLFDAGAWLSGGMGANMVVDGEVNFGGQQQWIMRNVHLKKGAVGGAWSLVFVGCEGNVPEERTGMEGSGPSVSLEENPRVRMEKPFIVLKDRQLQYSQTESVALDDYELELRVPKVSFGKDAVGPQFYESDEEVRNFRRVNLGVPSTSLDPTIAAIENHSILQKALDQGKDLVLSPGIYSLSSSLEVKYPNQVILGLAFATLIAPSNGMPCIHVHSKVPGVRIAGVMLEASVLSSEGRERHSSLLQWGEDGVLDGGDEDNPGLLSDVFARVGGSSLDRSVSTDVMVVLHSENVIGDNVWLWRADHVALRPGEEANFPRISPLYRQTVLGECQVKNGLIVNGANVTIFGLAVEHTTEDQIIWNGDNGVVYFYQSELPYDVDRSFAAEKYVGLRLGSSVRRHTAYGIGIYSNFRDHDVTVETAVVHPETYGVDMKNIFTVKLDNMGKIESVVNGRGPGPTPDLGRGVPLRCVNSSCLCTSGS</sequence>
<dbReference type="PANTHER" id="PTHR43536:SF1">
    <property type="entry name" value="MANNOSYLGLYCOPROTEIN ENDO-BETA-MANNOSIDASE"/>
    <property type="match status" value="1"/>
</dbReference>
<name>A0ABD3Q9V0_9STRA</name>
<keyword evidence="1" id="KW-0812">Transmembrane</keyword>
<accession>A0ABD3Q9V0</accession>
<evidence type="ECO:0000313" key="3">
    <source>
        <dbReference type="Proteomes" id="UP001516023"/>
    </source>
</evidence>
<dbReference type="Proteomes" id="UP001516023">
    <property type="component" value="Unassembled WGS sequence"/>
</dbReference>
<keyword evidence="3" id="KW-1185">Reference proteome</keyword>
<protein>
    <submittedName>
        <fullName evidence="2">Uncharacterized protein</fullName>
    </submittedName>
</protein>
<proteinExistence type="predicted"/>
<keyword evidence="1" id="KW-0472">Membrane</keyword>
<evidence type="ECO:0000256" key="1">
    <source>
        <dbReference type="SAM" id="Phobius"/>
    </source>
</evidence>
<dbReference type="SUPFAM" id="SSF51126">
    <property type="entry name" value="Pectin lyase-like"/>
    <property type="match status" value="1"/>
</dbReference>
<dbReference type="InterPro" id="IPR043534">
    <property type="entry name" value="EBDG/EBM"/>
</dbReference>
<dbReference type="CDD" id="cd23669">
    <property type="entry name" value="GH55_SacteLam55A-like"/>
    <property type="match status" value="1"/>
</dbReference>
<gene>
    <name evidence="2" type="ORF">HJC23_004317</name>
</gene>
<dbReference type="EMBL" id="JABMIG020000076">
    <property type="protein sequence ID" value="KAL3794940.1"/>
    <property type="molecule type" value="Genomic_DNA"/>
</dbReference>
<reference evidence="2 3" key="1">
    <citation type="journal article" date="2020" name="G3 (Bethesda)">
        <title>Improved Reference Genome for Cyclotella cryptica CCMP332, a Model for Cell Wall Morphogenesis, Salinity Adaptation, and Lipid Production in Diatoms (Bacillariophyta).</title>
        <authorList>
            <person name="Roberts W.R."/>
            <person name="Downey K.M."/>
            <person name="Ruck E.C."/>
            <person name="Traller J.C."/>
            <person name="Alverson A.J."/>
        </authorList>
    </citation>
    <scope>NUCLEOTIDE SEQUENCE [LARGE SCALE GENOMIC DNA]</scope>
    <source>
        <strain evidence="2 3">CCMP332</strain>
    </source>
</reference>
<dbReference type="InterPro" id="IPR011050">
    <property type="entry name" value="Pectin_lyase_fold/virulence"/>
</dbReference>
<dbReference type="InterPro" id="IPR059186">
    <property type="entry name" value="SACTE_4363"/>
</dbReference>
<comment type="caution">
    <text evidence="2">The sequence shown here is derived from an EMBL/GenBank/DDBJ whole genome shotgun (WGS) entry which is preliminary data.</text>
</comment>
<dbReference type="Gene3D" id="2.160.20.10">
    <property type="entry name" value="Single-stranded right-handed beta-helix, Pectin lyase-like"/>
    <property type="match status" value="1"/>
</dbReference>
<dbReference type="InterPro" id="IPR012334">
    <property type="entry name" value="Pectin_lyas_fold"/>
</dbReference>
<keyword evidence="1" id="KW-1133">Transmembrane helix</keyword>
<evidence type="ECO:0000313" key="2">
    <source>
        <dbReference type="EMBL" id="KAL3794940.1"/>
    </source>
</evidence>